<dbReference type="PIRSF" id="PIRSF015689">
    <property type="entry name" value="Actaldh_dh_actl"/>
    <property type="match status" value="1"/>
</dbReference>
<organism evidence="5 6">
    <name type="scientific">Mycolicibacterium mucogenicum</name>
    <name type="common">Mycobacterium mucogenicum</name>
    <dbReference type="NCBI Taxonomy" id="56689"/>
    <lineage>
        <taxon>Bacteria</taxon>
        <taxon>Bacillati</taxon>
        <taxon>Actinomycetota</taxon>
        <taxon>Actinomycetes</taxon>
        <taxon>Mycobacteriales</taxon>
        <taxon>Mycobacteriaceae</taxon>
        <taxon>Mycolicibacterium</taxon>
    </lineage>
</organism>
<dbReference type="SUPFAM" id="SSF51735">
    <property type="entry name" value="NAD(P)-binding Rossmann-fold domains"/>
    <property type="match status" value="1"/>
</dbReference>
<dbReference type="AlphaFoldDB" id="A0A1A3H2R9"/>
<dbReference type="CDD" id="cd23933">
    <property type="entry name" value="ALDH_C"/>
    <property type="match status" value="1"/>
</dbReference>
<dbReference type="EMBL" id="LZLC01000106">
    <property type="protein sequence ID" value="OBJ42335.1"/>
    <property type="molecule type" value="Genomic_DNA"/>
</dbReference>
<dbReference type="EC" id="1.2.1.10" evidence="3"/>
<dbReference type="InterPro" id="IPR003361">
    <property type="entry name" value="Acetaldehyde_dehydrogenase"/>
</dbReference>
<dbReference type="GO" id="GO:0051287">
    <property type="term" value="F:NAD binding"/>
    <property type="evidence" value="ECO:0007669"/>
    <property type="project" value="UniProtKB-UniRule"/>
</dbReference>
<feature type="active site" description="Acyl-thioester intermediate" evidence="3">
    <location>
        <position position="132"/>
    </location>
</feature>
<evidence type="ECO:0000259" key="4">
    <source>
        <dbReference type="SMART" id="SM00859"/>
    </source>
</evidence>
<name>A0A1A3H2R9_MYCMU</name>
<keyword evidence="3" id="KW-0058">Aromatic hydrocarbons catabolism</keyword>
<dbReference type="NCBIfam" id="TIGR03215">
    <property type="entry name" value="ac_ald_DH_ac"/>
    <property type="match status" value="1"/>
</dbReference>
<dbReference type="InterPro" id="IPR000534">
    <property type="entry name" value="Semialdehyde_DH_NAD-bd"/>
</dbReference>
<evidence type="ECO:0000313" key="5">
    <source>
        <dbReference type="EMBL" id="OBJ42335.1"/>
    </source>
</evidence>
<dbReference type="NCBIfam" id="NF006157">
    <property type="entry name" value="PRK08300.1"/>
    <property type="match status" value="1"/>
</dbReference>
<evidence type="ECO:0000256" key="2">
    <source>
        <dbReference type="ARBA" id="ARBA00023027"/>
    </source>
</evidence>
<dbReference type="InterPro" id="IPR036291">
    <property type="entry name" value="NAD(P)-bd_dom_sf"/>
</dbReference>
<feature type="binding site" evidence="3">
    <location>
        <position position="291"/>
    </location>
    <ligand>
        <name>NAD(+)</name>
        <dbReference type="ChEBI" id="CHEBI:57540"/>
    </ligand>
</feature>
<gene>
    <name evidence="5" type="ORF">A5630_21185</name>
</gene>
<dbReference type="GO" id="GO:0008774">
    <property type="term" value="F:acetaldehyde dehydrogenase (acetylating) activity"/>
    <property type="evidence" value="ECO:0007669"/>
    <property type="project" value="UniProtKB-UniRule"/>
</dbReference>
<dbReference type="Pfam" id="PF09290">
    <property type="entry name" value="AcetDehyd-dimer"/>
    <property type="match status" value="1"/>
</dbReference>
<dbReference type="Pfam" id="PF01118">
    <property type="entry name" value="Semialdhyde_dh"/>
    <property type="match status" value="1"/>
</dbReference>
<evidence type="ECO:0000256" key="1">
    <source>
        <dbReference type="ARBA" id="ARBA00009244"/>
    </source>
</evidence>
<feature type="domain" description="Semialdehyde dehydrogenase NAD-binding" evidence="4">
    <location>
        <begin position="8"/>
        <end position="124"/>
    </location>
</feature>
<proteinExistence type="inferred from homology"/>
<comment type="catalytic activity">
    <reaction evidence="3">
        <text>acetaldehyde + NAD(+) + CoA = acetyl-CoA + NADH + H(+)</text>
        <dbReference type="Rhea" id="RHEA:23288"/>
        <dbReference type="ChEBI" id="CHEBI:15343"/>
        <dbReference type="ChEBI" id="CHEBI:15378"/>
        <dbReference type="ChEBI" id="CHEBI:57287"/>
        <dbReference type="ChEBI" id="CHEBI:57288"/>
        <dbReference type="ChEBI" id="CHEBI:57540"/>
        <dbReference type="ChEBI" id="CHEBI:57945"/>
        <dbReference type="EC" id="1.2.1.10"/>
    </reaction>
</comment>
<dbReference type="Proteomes" id="UP000093898">
    <property type="component" value="Unassembled WGS sequence"/>
</dbReference>
<protein>
    <recommendedName>
        <fullName evidence="3">Acetaldehyde dehydrogenase</fullName>
        <ecNumber evidence="3">1.2.1.10</ecNumber>
    </recommendedName>
    <alternativeName>
        <fullName evidence="3">Acetaldehyde dehydrogenase [acetylating]</fullName>
    </alternativeName>
</protein>
<keyword evidence="3" id="KW-0560">Oxidoreductase</keyword>
<evidence type="ECO:0000313" key="6">
    <source>
        <dbReference type="Proteomes" id="UP000093898"/>
    </source>
</evidence>
<evidence type="ECO:0000256" key="3">
    <source>
        <dbReference type="HAMAP-Rule" id="MF_01657"/>
    </source>
</evidence>
<dbReference type="Gene3D" id="3.30.360.10">
    <property type="entry name" value="Dihydrodipicolinate Reductase, domain 2"/>
    <property type="match status" value="1"/>
</dbReference>
<reference evidence="5 6" key="1">
    <citation type="submission" date="2016-06" db="EMBL/GenBank/DDBJ databases">
        <authorList>
            <person name="Kjaerup R.B."/>
            <person name="Dalgaard T.S."/>
            <person name="Juul-Madsen H.R."/>
        </authorList>
    </citation>
    <scope>NUCLEOTIDE SEQUENCE [LARGE SCALE GENOMIC DNA]</scope>
    <source>
        <strain evidence="5 6">1127319.6</strain>
    </source>
</reference>
<dbReference type="InterPro" id="IPR015426">
    <property type="entry name" value="Acetylaldehyde_DH_C"/>
</dbReference>
<dbReference type="SMART" id="SM00859">
    <property type="entry name" value="Semialdhyde_dh"/>
    <property type="match status" value="1"/>
</dbReference>
<dbReference type="Gene3D" id="3.40.50.720">
    <property type="entry name" value="NAD(P)-binding Rossmann-like Domain"/>
    <property type="match status" value="1"/>
</dbReference>
<dbReference type="SUPFAM" id="SSF55347">
    <property type="entry name" value="Glyceraldehyde-3-phosphate dehydrogenase-like, C-terminal domain"/>
    <property type="match status" value="1"/>
</dbReference>
<sequence>MPHNPTWPVAIIGSGNIGTDLMVKILRSDGPLRLAAMVGIDPDSDGLARAARMGVPTTAEGVDGLLKMPNFRDIKLVFDATSAGAHRANWARLQPTGVRMLDLTPAAVGPYCVPVVNLDDHLHEQNLNMVTCGGQATVPIVAAVSECGIVSYAEIVSSISAKSAGPGTRANIDEFIETTCAALQSVGGAQRSKAVMILNPADPPLLMRNTVYCLVEGDVDQAAVEQHIEAMVTRVHAYVPGYRLKQRVQFESFTSENPLYIPETGKFSGTRVTVMLEVAGAAHYLPAYAGNLDIMTSAAKATAETIAHHICETAGATT</sequence>
<dbReference type="OrthoDB" id="9786743at2"/>
<comment type="caution">
    <text evidence="5">The sequence shown here is derived from an EMBL/GenBank/DDBJ whole genome shotgun (WGS) entry which is preliminary data.</text>
</comment>
<feature type="binding site" evidence="3">
    <location>
        <begin position="14"/>
        <end position="17"/>
    </location>
    <ligand>
        <name>NAD(+)</name>
        <dbReference type="ChEBI" id="CHEBI:57540"/>
    </ligand>
</feature>
<dbReference type="HAMAP" id="MF_01657">
    <property type="entry name" value="Ac_ald_DH_ac"/>
    <property type="match status" value="1"/>
</dbReference>
<accession>A0A1A3H2R9</accession>
<comment type="similarity">
    <text evidence="1 3">Belongs to the acetaldehyde dehydrogenase family.</text>
</comment>
<feature type="binding site" evidence="3">
    <location>
        <begin position="163"/>
        <end position="171"/>
    </location>
    <ligand>
        <name>NAD(+)</name>
        <dbReference type="ChEBI" id="CHEBI:57540"/>
    </ligand>
</feature>
<dbReference type="RefSeq" id="WP_064980957.1">
    <property type="nucleotide sequence ID" value="NZ_LZLC01000106.1"/>
</dbReference>
<keyword evidence="2 3" id="KW-0520">NAD</keyword>